<dbReference type="InterPro" id="IPR050330">
    <property type="entry name" value="Bact_OuterMem_StrucFunc"/>
</dbReference>
<evidence type="ECO:0000256" key="7">
    <source>
        <dbReference type="ARBA" id="ARBA00023288"/>
    </source>
</evidence>
<dbReference type="InterPro" id="IPR036737">
    <property type="entry name" value="OmpA-like_sf"/>
</dbReference>
<dbReference type="GO" id="GO:0051301">
    <property type="term" value="P:cell division"/>
    <property type="evidence" value="ECO:0007669"/>
    <property type="project" value="UniProtKB-KW"/>
</dbReference>
<keyword evidence="3" id="KW-0732">Signal</keyword>
<dbReference type="InterPro" id="IPR006665">
    <property type="entry name" value="OmpA-like"/>
</dbReference>
<comment type="subcellular location">
    <subcellularLocation>
        <location evidence="1">Cell outer membrane</location>
    </subcellularLocation>
</comment>
<feature type="domain" description="OmpA-like" evidence="9">
    <location>
        <begin position="77"/>
        <end position="193"/>
    </location>
</feature>
<evidence type="ECO:0000256" key="8">
    <source>
        <dbReference type="ARBA" id="ARBA00023306"/>
    </source>
</evidence>
<dbReference type="PANTHER" id="PTHR30329:SF21">
    <property type="entry name" value="LIPOPROTEIN YIAD-RELATED"/>
    <property type="match status" value="1"/>
</dbReference>
<dbReference type="PANTHER" id="PTHR30329">
    <property type="entry name" value="STATOR ELEMENT OF FLAGELLAR MOTOR COMPLEX"/>
    <property type="match status" value="1"/>
</dbReference>
<dbReference type="InterPro" id="IPR039001">
    <property type="entry name" value="Pal"/>
</dbReference>
<keyword evidence="2" id="KW-0132">Cell division</keyword>
<evidence type="ECO:0000259" key="9">
    <source>
        <dbReference type="PROSITE" id="PS51123"/>
    </source>
</evidence>
<dbReference type="InterPro" id="IPR006664">
    <property type="entry name" value="OMP_bac"/>
</dbReference>
<dbReference type="PROSITE" id="PS51257">
    <property type="entry name" value="PROKAR_LIPOPROTEIN"/>
    <property type="match status" value="1"/>
</dbReference>
<dbReference type="PRINTS" id="PR01021">
    <property type="entry name" value="OMPADOMAIN"/>
</dbReference>
<evidence type="ECO:0000256" key="2">
    <source>
        <dbReference type="ARBA" id="ARBA00022618"/>
    </source>
</evidence>
<dbReference type="Pfam" id="PF00691">
    <property type="entry name" value="OmpA"/>
    <property type="match status" value="1"/>
</dbReference>
<evidence type="ECO:0000256" key="1">
    <source>
        <dbReference type="ARBA" id="ARBA00004442"/>
    </source>
</evidence>
<keyword evidence="8" id="KW-0131">Cell cycle</keyword>
<gene>
    <name evidence="10" type="ORF">LCGC14_1548160</name>
</gene>
<evidence type="ECO:0000256" key="4">
    <source>
        <dbReference type="ARBA" id="ARBA00023136"/>
    </source>
</evidence>
<dbReference type="InterPro" id="IPR014169">
    <property type="entry name" value="Pal_lipo_C"/>
</dbReference>
<proteinExistence type="inferred from homology"/>
<dbReference type="NCBIfam" id="TIGR02802">
    <property type="entry name" value="Pal_lipo"/>
    <property type="match status" value="1"/>
</dbReference>
<dbReference type="EMBL" id="LAZR01011796">
    <property type="protein sequence ID" value="KKM59420.1"/>
    <property type="molecule type" value="Genomic_DNA"/>
</dbReference>
<dbReference type="AlphaFoldDB" id="A0A0F9L734"/>
<dbReference type="CDD" id="cd07185">
    <property type="entry name" value="OmpA_C-like"/>
    <property type="match status" value="1"/>
</dbReference>
<dbReference type="Gene3D" id="3.30.1330.60">
    <property type="entry name" value="OmpA-like domain"/>
    <property type="match status" value="1"/>
</dbReference>
<comment type="caution">
    <text evidence="10">The sequence shown here is derived from an EMBL/GenBank/DDBJ whole genome shotgun (WGS) entry which is preliminary data.</text>
</comment>
<accession>A0A0F9L734</accession>
<reference evidence="10" key="1">
    <citation type="journal article" date="2015" name="Nature">
        <title>Complex archaea that bridge the gap between prokaryotes and eukaryotes.</title>
        <authorList>
            <person name="Spang A."/>
            <person name="Saw J.H."/>
            <person name="Jorgensen S.L."/>
            <person name="Zaremba-Niedzwiedzka K."/>
            <person name="Martijn J."/>
            <person name="Lind A.E."/>
            <person name="van Eijk R."/>
            <person name="Schleper C."/>
            <person name="Guy L."/>
            <person name="Ettema T.J."/>
        </authorList>
    </citation>
    <scope>NUCLEOTIDE SEQUENCE</scope>
</reference>
<keyword evidence="5" id="KW-0564">Palmitate</keyword>
<dbReference type="HAMAP" id="MF_02204">
    <property type="entry name" value="Pal"/>
    <property type="match status" value="1"/>
</dbReference>
<organism evidence="10">
    <name type="scientific">marine sediment metagenome</name>
    <dbReference type="NCBI Taxonomy" id="412755"/>
    <lineage>
        <taxon>unclassified sequences</taxon>
        <taxon>metagenomes</taxon>
        <taxon>ecological metagenomes</taxon>
    </lineage>
</organism>
<keyword evidence="6" id="KW-0998">Cell outer membrane</keyword>
<dbReference type="SUPFAM" id="SSF103088">
    <property type="entry name" value="OmpA-like"/>
    <property type="match status" value="1"/>
</dbReference>
<sequence length="193" mass="21167">MKVINLVTVSLLLMAISGCSSLGSSKKDADSMQGDVAVEDRNADSSGLEGGRAYGSDMNSEKQVVVGEDGYQDAQFNDPSSPLSHRVVYFDYDSSSVRAEDLPILEAHAAYLSAHPNVNIRVEGHTDDRGSREYNLALGERRALAIRQILMLQGASINQFQVTSYGEERLAAEGYDESVWSKNRRVELTYLGR</sequence>
<evidence type="ECO:0000256" key="3">
    <source>
        <dbReference type="ARBA" id="ARBA00022729"/>
    </source>
</evidence>
<name>A0A0F9L734_9ZZZZ</name>
<dbReference type="PROSITE" id="PS51123">
    <property type="entry name" value="OMPA_2"/>
    <property type="match status" value="1"/>
</dbReference>
<protein>
    <recommendedName>
        <fullName evidence="9">OmpA-like domain-containing protein</fullName>
    </recommendedName>
</protein>
<evidence type="ECO:0000256" key="5">
    <source>
        <dbReference type="ARBA" id="ARBA00023139"/>
    </source>
</evidence>
<evidence type="ECO:0000256" key="6">
    <source>
        <dbReference type="ARBA" id="ARBA00023237"/>
    </source>
</evidence>
<keyword evidence="7" id="KW-0449">Lipoprotein</keyword>
<evidence type="ECO:0000313" key="10">
    <source>
        <dbReference type="EMBL" id="KKM59420.1"/>
    </source>
</evidence>
<keyword evidence="4" id="KW-0472">Membrane</keyword>
<dbReference type="GO" id="GO:0009279">
    <property type="term" value="C:cell outer membrane"/>
    <property type="evidence" value="ECO:0007669"/>
    <property type="project" value="UniProtKB-SubCell"/>
</dbReference>